<dbReference type="SUPFAM" id="SSF50156">
    <property type="entry name" value="PDZ domain-like"/>
    <property type="match status" value="1"/>
</dbReference>
<dbReference type="Pfam" id="PF13650">
    <property type="entry name" value="Asp_protease_2"/>
    <property type="match status" value="1"/>
</dbReference>
<dbReference type="AlphaFoldDB" id="A0A7K1GFI4"/>
<dbReference type="Gene3D" id="2.40.70.10">
    <property type="entry name" value="Acid Proteases"/>
    <property type="match status" value="2"/>
</dbReference>
<dbReference type="CDD" id="cd05483">
    <property type="entry name" value="retropepsin_like_bacteria"/>
    <property type="match status" value="1"/>
</dbReference>
<feature type="signal peptide" evidence="1">
    <location>
        <begin position="1"/>
        <end position="22"/>
    </location>
</feature>
<protein>
    <submittedName>
        <fullName evidence="3">PDZ domain-containing protein</fullName>
    </submittedName>
</protein>
<evidence type="ECO:0000313" key="4">
    <source>
        <dbReference type="Proteomes" id="UP000447545"/>
    </source>
</evidence>
<feature type="domain" description="PDZ" evidence="2">
    <location>
        <begin position="354"/>
        <end position="428"/>
    </location>
</feature>
<dbReference type="Gene3D" id="2.30.42.10">
    <property type="match status" value="1"/>
</dbReference>
<evidence type="ECO:0000259" key="2">
    <source>
        <dbReference type="SMART" id="SM00228"/>
    </source>
</evidence>
<dbReference type="Pfam" id="PF17820">
    <property type="entry name" value="PDZ_6"/>
    <property type="match status" value="1"/>
</dbReference>
<dbReference type="InterPro" id="IPR034122">
    <property type="entry name" value="Retropepsin-like_bacterial"/>
</dbReference>
<feature type="chain" id="PRO_5029576300" evidence="1">
    <location>
        <begin position="23"/>
        <end position="448"/>
    </location>
</feature>
<evidence type="ECO:0000256" key="1">
    <source>
        <dbReference type="SAM" id="SignalP"/>
    </source>
</evidence>
<accession>A0A7K1GFI4</accession>
<evidence type="ECO:0000313" key="3">
    <source>
        <dbReference type="EMBL" id="MTE26639.1"/>
    </source>
</evidence>
<gene>
    <name evidence="3" type="ORF">F1003_06800</name>
</gene>
<keyword evidence="1" id="KW-0732">Signal</keyword>
<dbReference type="Proteomes" id="UP000447545">
    <property type="component" value="Unassembled WGS sequence"/>
</dbReference>
<dbReference type="SMART" id="SM00228">
    <property type="entry name" value="PDZ"/>
    <property type="match status" value="1"/>
</dbReference>
<keyword evidence="4" id="KW-1185">Reference proteome</keyword>
<organism evidence="3 4">
    <name type="scientific">Winogradskyella ouciana</name>
    <dbReference type="NCBI Taxonomy" id="2608631"/>
    <lineage>
        <taxon>Bacteria</taxon>
        <taxon>Pseudomonadati</taxon>
        <taxon>Bacteroidota</taxon>
        <taxon>Flavobacteriia</taxon>
        <taxon>Flavobacteriales</taxon>
        <taxon>Flavobacteriaceae</taxon>
        <taxon>Winogradskyella</taxon>
    </lineage>
</organism>
<proteinExistence type="predicted"/>
<dbReference type="InterPro" id="IPR021109">
    <property type="entry name" value="Peptidase_aspartic_dom_sf"/>
</dbReference>
<name>A0A7K1GFI4_9FLAO</name>
<sequence>MKRLFKNIILCFFSLSGWLLSAQDNFFLKNDTSKKINFEFTSNLIIIPIEINGVTLSFVLDTGVSKPILFNLTERDSLDLKNTETFYLHGLGADGKLEALRSSNNRFKIGDAVSNNQDLYVVFDNTINFTPRLGVLVHGIIGYDVFKDFVVEINYNSKYIRLYKPNSFKPKTSKRWKTIPVEIHRKKPYVESKITLDGNEKLVKLLIDTGSSDALWLFEDDSIKPNKDMFFVDYLGKGLSGSVYGKRSKIKKFELNNFELNDVNVAFPDSISIDLSKIYRGRKGSLGGEILKRFNLFFDYANNKLHLRKNSFFKDPFTYNNSGIVLEHNGTMFVKEQIRVPSNDKLSPNNKNAIQIDFSINHRVVLKPIYQVVELRKSSNAYASGLRVGDIIISINGKEVFDYKLPEINEIFHGKTGKSIKLKAARNGETLTFKFKLDNAFKKNEPSE</sequence>
<comment type="caution">
    <text evidence="3">The sequence shown here is derived from an EMBL/GenBank/DDBJ whole genome shotgun (WGS) entry which is preliminary data.</text>
</comment>
<reference evidence="3 4" key="1">
    <citation type="submission" date="2019-11" db="EMBL/GenBank/DDBJ databases">
        <title>Winogradskyella ouciana sp. nov., isolated from the hadal seawater of the Mariana Trench.</title>
        <authorList>
            <person name="Liu R."/>
        </authorList>
    </citation>
    <scope>NUCLEOTIDE SEQUENCE [LARGE SCALE GENOMIC DNA]</scope>
    <source>
        <strain evidence="3 4">ZXX205</strain>
    </source>
</reference>
<dbReference type="InterPro" id="IPR036034">
    <property type="entry name" value="PDZ_sf"/>
</dbReference>
<dbReference type="InterPro" id="IPR041489">
    <property type="entry name" value="PDZ_6"/>
</dbReference>
<dbReference type="InterPro" id="IPR001478">
    <property type="entry name" value="PDZ"/>
</dbReference>
<dbReference type="EMBL" id="WJYA01000004">
    <property type="protein sequence ID" value="MTE26639.1"/>
    <property type="molecule type" value="Genomic_DNA"/>
</dbReference>